<protein>
    <submittedName>
        <fullName evidence="1">Uncharacterized protein</fullName>
    </submittedName>
</protein>
<proteinExistence type="predicted"/>
<accession>A0ACD3ZP77</accession>
<reference evidence="1" key="1">
    <citation type="submission" date="2021-11" db="EMBL/GenBank/DDBJ databases">
        <title>Fusarium solani-melongenae Genome sequencing and assembly.</title>
        <authorList>
            <person name="Xie S."/>
            <person name="Huang L."/>
            <person name="Zhang X."/>
        </authorList>
    </citation>
    <scope>NUCLEOTIDE SEQUENCE</scope>
    <source>
        <strain evidence="1">CRI 24-3</strain>
    </source>
</reference>
<dbReference type="Proteomes" id="UP000830768">
    <property type="component" value="Chromosome 12"/>
</dbReference>
<dbReference type="EMBL" id="CP090040">
    <property type="protein sequence ID" value="UPL03026.1"/>
    <property type="molecule type" value="Genomic_DNA"/>
</dbReference>
<sequence length="328" mass="36787">MATKVAILGATGQNGSSIVNGLLSASHKFDITALVRPSSLEKPNVLNLQDRGVRIASFEINGPEDAAVAQLQGLDILIVCCILNEVPLINAAKKAGVGRYIPCFYASVMPRGVQTLRDNKEASLDHIQRVHLPYTVIDVGWWYQISLPRLPSGRFDRSLFLYNTAIGGNGDVLSARTDSRDVGAYVARIITDPRTLNQKVFAFTDLRTQNDLWDTVARLSGEKLEKKYRTAEEIEQGIAATKENQAKTMDYFQYTYQKSFDLMGENTPEYARYLGYLIAKDLYPDFQGITFEDFVKYTLENGLEPMYEEHQEWIRATSAFVFKGEPTA</sequence>
<evidence type="ECO:0000313" key="1">
    <source>
        <dbReference type="EMBL" id="UPL03026.1"/>
    </source>
</evidence>
<evidence type="ECO:0000313" key="2">
    <source>
        <dbReference type="Proteomes" id="UP000830768"/>
    </source>
</evidence>
<gene>
    <name evidence="1" type="ORF">LCI18_013960</name>
</gene>
<keyword evidence="2" id="KW-1185">Reference proteome</keyword>
<organism evidence="1 2">
    <name type="scientific">Fusarium solani subsp. cucurbitae</name>
    <name type="common">Neocosmosporum cucurbitae</name>
    <dbReference type="NCBI Taxonomy" id="2747967"/>
    <lineage>
        <taxon>Eukaryota</taxon>
        <taxon>Fungi</taxon>
        <taxon>Dikarya</taxon>
        <taxon>Ascomycota</taxon>
        <taxon>Pezizomycotina</taxon>
        <taxon>Sordariomycetes</taxon>
        <taxon>Hypocreomycetidae</taxon>
        <taxon>Hypocreales</taxon>
        <taxon>Nectriaceae</taxon>
        <taxon>Fusarium</taxon>
        <taxon>Fusarium solani species complex</taxon>
    </lineage>
</organism>
<name>A0ACD3ZP77_FUSSC</name>